<comment type="caution">
    <text evidence="3">The sequence shown here is derived from an EMBL/GenBank/DDBJ whole genome shotgun (WGS) entry which is preliminary data.</text>
</comment>
<dbReference type="Proteomes" id="UP001501736">
    <property type="component" value="Unassembled WGS sequence"/>
</dbReference>
<dbReference type="Pfam" id="PF09347">
    <property type="entry name" value="DUF1989"/>
    <property type="match status" value="1"/>
</dbReference>
<dbReference type="InterPro" id="IPR018959">
    <property type="entry name" value="DUF1989"/>
</dbReference>
<name>A0ABP6REE1_9MICC</name>
<proteinExistence type="predicted"/>
<reference evidence="4" key="1">
    <citation type="journal article" date="2019" name="Int. J. Syst. Evol. Microbiol.">
        <title>The Global Catalogue of Microorganisms (GCM) 10K type strain sequencing project: providing services to taxonomists for standard genome sequencing and annotation.</title>
        <authorList>
            <consortium name="The Broad Institute Genomics Platform"/>
            <consortium name="The Broad Institute Genome Sequencing Center for Infectious Disease"/>
            <person name="Wu L."/>
            <person name="Ma J."/>
        </authorList>
    </citation>
    <scope>NUCLEOTIDE SEQUENCE [LARGE SCALE GENOMIC DNA]</scope>
    <source>
        <strain evidence="4">JCM 11483</strain>
    </source>
</reference>
<evidence type="ECO:0000313" key="3">
    <source>
        <dbReference type="EMBL" id="GAA3287065.1"/>
    </source>
</evidence>
<dbReference type="EMBL" id="BAAAYG010000010">
    <property type="protein sequence ID" value="GAA3287065.1"/>
    <property type="molecule type" value="Genomic_DNA"/>
</dbReference>
<dbReference type="PANTHER" id="PTHR31527">
    <property type="entry name" value="RE64534P"/>
    <property type="match status" value="1"/>
</dbReference>
<sequence length="317" mass="34683">MTADDTGPGAGTSPARGDDDASAGRIYTRRAAYQSPPGGALDVDRGLYAAVAAADRRLVEEFEIPIRSGRAWQVSAGHIVRIHQTDGPQVGDLNLWNLHDPRERFWAARTRQLQRSSMTTYDRFWSTLPALRPLATMIADTLADHPDAAVIHDLLGTRCDPYVNRMLSGEDFDRHCHSNLTRAVLPHGLTEHDVHDVLNVFQMAGLNHRHEYFMDACPARPDDFVEIFAEVDLLMALSTCPGGDLSVHMWGPEAASTEEQLAHCHPLGVQVFAVDDAVLERWRPPAKAAYRGADGLHGLGVWAAGLRAPGAWPPAGP</sequence>
<evidence type="ECO:0000313" key="4">
    <source>
        <dbReference type="Proteomes" id="UP001501736"/>
    </source>
</evidence>
<feature type="region of interest" description="Disordered" evidence="1">
    <location>
        <begin position="1"/>
        <end position="23"/>
    </location>
</feature>
<dbReference type="PANTHER" id="PTHR31527:SF0">
    <property type="entry name" value="RE64534P"/>
    <property type="match status" value="1"/>
</dbReference>
<protein>
    <submittedName>
        <fullName evidence="3">DUF1989 domain-containing protein</fullName>
    </submittedName>
</protein>
<gene>
    <name evidence="3" type="ORF">GCM10020260_22950</name>
</gene>
<feature type="domain" description="DUF1989" evidence="2">
    <location>
        <begin position="63"/>
        <end position="234"/>
    </location>
</feature>
<evidence type="ECO:0000256" key="1">
    <source>
        <dbReference type="SAM" id="MobiDB-lite"/>
    </source>
</evidence>
<accession>A0ABP6REE1</accession>
<organism evidence="3 4">
    <name type="scientific">Nesterenkonia halobia</name>
    <dbReference type="NCBI Taxonomy" id="37922"/>
    <lineage>
        <taxon>Bacteria</taxon>
        <taxon>Bacillati</taxon>
        <taxon>Actinomycetota</taxon>
        <taxon>Actinomycetes</taxon>
        <taxon>Micrococcales</taxon>
        <taxon>Micrococcaceae</taxon>
        <taxon>Nesterenkonia</taxon>
    </lineage>
</organism>
<dbReference type="RefSeq" id="WP_344721484.1">
    <property type="nucleotide sequence ID" value="NZ_BAAAYG010000010.1"/>
</dbReference>
<keyword evidence="4" id="KW-1185">Reference proteome</keyword>
<evidence type="ECO:0000259" key="2">
    <source>
        <dbReference type="Pfam" id="PF09347"/>
    </source>
</evidence>